<dbReference type="EMBL" id="BMXA01000001">
    <property type="protein sequence ID" value="GHA00305.1"/>
    <property type="molecule type" value="Genomic_DNA"/>
</dbReference>
<reference evidence="9" key="1">
    <citation type="journal article" date="2014" name="Int. J. Syst. Evol. Microbiol.">
        <title>Complete genome sequence of Corynebacterium casei LMG S-19264T (=DSM 44701T), isolated from a smear-ripened cheese.</title>
        <authorList>
            <consortium name="US DOE Joint Genome Institute (JGI-PGF)"/>
            <person name="Walter F."/>
            <person name="Albersmeier A."/>
            <person name="Kalinowski J."/>
            <person name="Ruckert C."/>
        </authorList>
    </citation>
    <scope>NUCLEOTIDE SEQUENCE</scope>
    <source>
        <strain evidence="9">KCTC 12711</strain>
    </source>
</reference>
<keyword evidence="7" id="KW-0653">Protein transport</keyword>
<dbReference type="Proteomes" id="UP000614811">
    <property type="component" value="Unassembled WGS sequence"/>
</dbReference>
<evidence type="ECO:0000256" key="6">
    <source>
        <dbReference type="ARBA" id="ARBA00023136"/>
    </source>
</evidence>
<accession>A0A918VHZ8</accession>
<evidence type="ECO:0000256" key="2">
    <source>
        <dbReference type="ARBA" id="ARBA00005811"/>
    </source>
</evidence>
<evidence type="ECO:0000313" key="9">
    <source>
        <dbReference type="EMBL" id="GHA00305.1"/>
    </source>
</evidence>
<name>A0A918VHZ8_9GAMM</name>
<feature type="transmembrane region" description="Helical" evidence="8">
    <location>
        <begin position="17"/>
        <end position="36"/>
    </location>
</feature>
<evidence type="ECO:0000256" key="4">
    <source>
        <dbReference type="ARBA" id="ARBA00022692"/>
    </source>
</evidence>
<dbReference type="GO" id="GO:0005886">
    <property type="term" value="C:plasma membrane"/>
    <property type="evidence" value="ECO:0007669"/>
    <property type="project" value="UniProtKB-SubCell"/>
</dbReference>
<gene>
    <name evidence="9" type="ORF">GCM10008090_06280</name>
</gene>
<keyword evidence="5 8" id="KW-1133">Transmembrane helix</keyword>
<keyword evidence="7" id="KW-0813">Transport</keyword>
<evidence type="ECO:0000256" key="3">
    <source>
        <dbReference type="ARBA" id="ARBA00022475"/>
    </source>
</evidence>
<dbReference type="InterPro" id="IPR003400">
    <property type="entry name" value="ExbD"/>
</dbReference>
<proteinExistence type="inferred from homology"/>
<comment type="similarity">
    <text evidence="2 7">Belongs to the ExbD/TolR family.</text>
</comment>
<comment type="subcellular location">
    <subcellularLocation>
        <location evidence="1">Cell membrane</location>
        <topology evidence="1">Single-pass membrane protein</topology>
    </subcellularLocation>
    <subcellularLocation>
        <location evidence="7">Cell membrane</location>
        <topology evidence="7">Single-pass type II membrane protein</topology>
    </subcellularLocation>
</comment>
<keyword evidence="10" id="KW-1185">Reference proteome</keyword>
<sequence>MSTVDSRSIWSPRRRRAISLTALIDVVFILLLFFMLTSTFTRWKAIELEAPQTSVHQTADNVAALVGLRADGALVFHASDISLASASELSSSLFVDVPRDHAVVVLPDSDVSVQQIVSTIEALQATGWSKVSLGDVQHNAASSTAGD</sequence>
<evidence type="ECO:0000256" key="7">
    <source>
        <dbReference type="RuleBase" id="RU003879"/>
    </source>
</evidence>
<dbReference type="GO" id="GO:0015031">
    <property type="term" value="P:protein transport"/>
    <property type="evidence" value="ECO:0007669"/>
    <property type="project" value="UniProtKB-KW"/>
</dbReference>
<dbReference type="Pfam" id="PF02472">
    <property type="entry name" value="ExbD"/>
    <property type="match status" value="1"/>
</dbReference>
<evidence type="ECO:0000313" key="10">
    <source>
        <dbReference type="Proteomes" id="UP000614811"/>
    </source>
</evidence>
<protein>
    <recommendedName>
        <fullName evidence="11">Biopolymer transporter ExbD</fullName>
    </recommendedName>
</protein>
<organism evidence="9 10">
    <name type="scientific">Arenicella chitinivorans</name>
    <dbReference type="NCBI Taxonomy" id="1329800"/>
    <lineage>
        <taxon>Bacteria</taxon>
        <taxon>Pseudomonadati</taxon>
        <taxon>Pseudomonadota</taxon>
        <taxon>Gammaproteobacteria</taxon>
        <taxon>Arenicellales</taxon>
        <taxon>Arenicellaceae</taxon>
        <taxon>Arenicella</taxon>
    </lineage>
</organism>
<reference evidence="9" key="2">
    <citation type="submission" date="2020-09" db="EMBL/GenBank/DDBJ databases">
        <authorList>
            <person name="Sun Q."/>
            <person name="Kim S."/>
        </authorList>
    </citation>
    <scope>NUCLEOTIDE SEQUENCE</scope>
    <source>
        <strain evidence="9">KCTC 12711</strain>
    </source>
</reference>
<dbReference type="RefSeq" id="WP_189398536.1">
    <property type="nucleotide sequence ID" value="NZ_BMXA01000001.1"/>
</dbReference>
<keyword evidence="4 7" id="KW-0812">Transmembrane</keyword>
<evidence type="ECO:0000256" key="8">
    <source>
        <dbReference type="SAM" id="Phobius"/>
    </source>
</evidence>
<comment type="caution">
    <text evidence="9">The sequence shown here is derived from an EMBL/GenBank/DDBJ whole genome shotgun (WGS) entry which is preliminary data.</text>
</comment>
<evidence type="ECO:0000256" key="1">
    <source>
        <dbReference type="ARBA" id="ARBA00004162"/>
    </source>
</evidence>
<keyword evidence="3" id="KW-1003">Cell membrane</keyword>
<keyword evidence="6 8" id="KW-0472">Membrane</keyword>
<evidence type="ECO:0000256" key="5">
    <source>
        <dbReference type="ARBA" id="ARBA00022989"/>
    </source>
</evidence>
<evidence type="ECO:0008006" key="11">
    <source>
        <dbReference type="Google" id="ProtNLM"/>
    </source>
</evidence>
<dbReference type="GO" id="GO:0022857">
    <property type="term" value="F:transmembrane transporter activity"/>
    <property type="evidence" value="ECO:0007669"/>
    <property type="project" value="InterPro"/>
</dbReference>
<dbReference type="PANTHER" id="PTHR30558:SF3">
    <property type="entry name" value="BIOPOLYMER TRANSPORT PROTEIN EXBD-RELATED"/>
    <property type="match status" value="1"/>
</dbReference>
<dbReference type="AlphaFoldDB" id="A0A918VHZ8"/>
<dbReference type="PANTHER" id="PTHR30558">
    <property type="entry name" value="EXBD MEMBRANE COMPONENT OF PMF-DRIVEN MACROMOLECULE IMPORT SYSTEM"/>
    <property type="match status" value="1"/>
</dbReference>